<dbReference type="Gene3D" id="3.10.540.10">
    <property type="entry name" value="duf1285 like domain"/>
    <property type="match status" value="1"/>
</dbReference>
<dbReference type="InterPro" id="IPR048342">
    <property type="entry name" value="DUF1285_C"/>
</dbReference>
<evidence type="ECO:0000313" key="4">
    <source>
        <dbReference type="Proteomes" id="UP000665026"/>
    </source>
</evidence>
<feature type="domain" description="DUF1285" evidence="2">
    <location>
        <begin position="98"/>
        <end position="192"/>
    </location>
</feature>
<dbReference type="Pfam" id="PF06938">
    <property type="entry name" value="DUF1285_N"/>
    <property type="match status" value="1"/>
</dbReference>
<evidence type="ECO:0000259" key="2">
    <source>
        <dbReference type="Pfam" id="PF21028"/>
    </source>
</evidence>
<accession>A0A975I604</accession>
<organism evidence="3 4">
    <name type="scientific">Cognatishimia activa</name>
    <dbReference type="NCBI Taxonomy" id="1715691"/>
    <lineage>
        <taxon>Bacteria</taxon>
        <taxon>Pseudomonadati</taxon>
        <taxon>Pseudomonadota</taxon>
        <taxon>Alphaproteobacteria</taxon>
        <taxon>Rhodobacterales</taxon>
        <taxon>Paracoccaceae</taxon>
        <taxon>Cognatishimia</taxon>
    </lineage>
</organism>
<protein>
    <submittedName>
        <fullName evidence="3">DUF1285 domain-containing protein</fullName>
    </submittedName>
</protein>
<dbReference type="Gene3D" id="2.30.270.10">
    <property type="entry name" value="duf1285 protein"/>
    <property type="match status" value="1"/>
</dbReference>
<dbReference type="Proteomes" id="UP000665026">
    <property type="component" value="Chromosome"/>
</dbReference>
<dbReference type="InterPro" id="IPR010707">
    <property type="entry name" value="DUF1285"/>
</dbReference>
<dbReference type="PIRSF" id="PIRSF029557">
    <property type="entry name" value="UCP029557"/>
    <property type="match status" value="1"/>
</dbReference>
<name>A0A975I604_9RHOB</name>
<dbReference type="AlphaFoldDB" id="A0A975I604"/>
<evidence type="ECO:0000259" key="1">
    <source>
        <dbReference type="Pfam" id="PF06938"/>
    </source>
</evidence>
<dbReference type="InterPro" id="IPR048341">
    <property type="entry name" value="DUF1285_N"/>
</dbReference>
<dbReference type="Pfam" id="PF21028">
    <property type="entry name" value="DUF1285_C"/>
    <property type="match status" value="1"/>
</dbReference>
<dbReference type="KEGG" id="cact:HZ995_08105"/>
<dbReference type="Gene3D" id="2.20.70.10">
    <property type="match status" value="1"/>
</dbReference>
<feature type="domain" description="DUF1285" evidence="1">
    <location>
        <begin position="31"/>
        <end position="97"/>
    </location>
</feature>
<evidence type="ECO:0000313" key="3">
    <source>
        <dbReference type="EMBL" id="QTN34482.1"/>
    </source>
</evidence>
<gene>
    <name evidence="3" type="ORF">HZ995_08105</name>
</gene>
<sequence length="201" mass="22435">MAKRMTSQMSVNLSKGGLEQAQKAANGKDLPPVHLWNPPFCGDLDMQIKRDGTWIHEGRPINRPEMVRMFSSILKKEGADYFLVTPVEKVGITVEDAPFVALDIDASEDGRTQSLRFTTHVGDVVLADEGHPIRFTSDPVTQEPSVYVMVRAGLEARLDRKTFYRLIDLGHEQKVDATVMFGITSMGAFFPMMPAEHLSQD</sequence>
<dbReference type="InterPro" id="IPR023361">
    <property type="entry name" value="DUF1285_beta_roll_sf"/>
</dbReference>
<proteinExistence type="predicted"/>
<dbReference type="EMBL" id="CP060010">
    <property type="protein sequence ID" value="QTN34482.1"/>
    <property type="molecule type" value="Genomic_DNA"/>
</dbReference>
<reference evidence="3" key="1">
    <citation type="submission" date="2020-07" db="EMBL/GenBank/DDBJ databases">
        <title>Genome sequences of bacteria associated with the marine, planktonic diatom Thalassiosira profunda strain ECT2AJA-044.</title>
        <authorList>
            <person name="Gargas C.B."/>
            <person name="Roberts W.R."/>
            <person name="Alverson A.J."/>
        </authorList>
    </citation>
    <scope>NUCLEOTIDE SEQUENCE</scope>
    <source>
        <strain evidence="3">ECT2AJA-044</strain>
    </source>
</reference>